<evidence type="ECO:0000256" key="5">
    <source>
        <dbReference type="SAM" id="MobiDB-lite"/>
    </source>
</evidence>
<dbReference type="EMBL" id="JAKUCV010003165">
    <property type="protein sequence ID" value="KAJ4839945.1"/>
    <property type="molecule type" value="Genomic_DNA"/>
</dbReference>
<evidence type="ECO:0000256" key="1">
    <source>
        <dbReference type="ARBA" id="ARBA00000900"/>
    </source>
</evidence>
<dbReference type="SUPFAM" id="SSF52402">
    <property type="entry name" value="Adenine nucleotide alpha hydrolases-like"/>
    <property type="match status" value="1"/>
</dbReference>
<sequence length="477" mass="52806">MSNNNVNKGKFENVAVAIDKDKGSQFGFKWAVDNVLGKGQGLTLLHVKPGSGNGNDRQGQSKKFDTQTNELFLPFRCFCRRKEVKCNEVVVDDTDVARGLIEYVNANGVDALVFGSASRGSLARFKSSDIPGVVSKGAPDFCTVYVIVKGKISSIRNATSPLPAKTTPVQSLTQSKPINNKFQDDRTSYSYQDEIELKSPFTRNRGLQGASYNSSVSESDISFASNGRSNTDFPSMCSSESGMSPRNISTVSTDYEGRSFGSSTPSGNTYREQEFSSCSQDSGRTPYSPQAMATDFNLWKSEEKRRLEEARLAEEAAMALVEKERAKCKAALEAAEAAQRIAELEAKKRVNAEMRIQKEADERKKATQSISGGRDLRYRRYTIEEIEEATNYFATNLKIGEGGYGPVYRCYLDHTPVAIKVLRPDAAQGRSQFQQEVTTTNIINFGLCNFEGGTRTRDLTPFCFRKNTNALQVHWCP</sequence>
<dbReference type="Gene3D" id="3.40.50.620">
    <property type="entry name" value="HUPs"/>
    <property type="match status" value="1"/>
</dbReference>
<feature type="region of interest" description="Disordered" evidence="5">
    <location>
        <begin position="255"/>
        <end position="290"/>
    </location>
</feature>
<dbReference type="PANTHER" id="PTHR45647">
    <property type="entry name" value="OS02G0152300 PROTEIN"/>
    <property type="match status" value="1"/>
</dbReference>
<feature type="compositionally biased region" description="Polar residues" evidence="5">
    <location>
        <begin position="260"/>
        <end position="288"/>
    </location>
</feature>
<evidence type="ECO:0000256" key="4">
    <source>
        <dbReference type="SAM" id="Coils"/>
    </source>
</evidence>
<dbReference type="AlphaFoldDB" id="A0A9Q0G0A5"/>
<comment type="catalytic activity">
    <reaction evidence="1">
        <text>S-ubiquitinyl-[E2 ubiquitin-conjugating enzyme]-L-cysteine + [acceptor protein]-L-lysine = [E2 ubiquitin-conjugating enzyme]-L-cysteine + N(6)-ubiquitinyl-[acceptor protein]-L-lysine.</text>
        <dbReference type="EC" id="2.3.2.27"/>
    </reaction>
</comment>
<dbReference type="EC" id="2.3.2.27" evidence="2"/>
<keyword evidence="8" id="KW-1185">Reference proteome</keyword>
<keyword evidence="4" id="KW-0175">Coiled coil</keyword>
<name>A0A9Q0G0A5_9ROSI</name>
<dbReference type="CDD" id="cd01989">
    <property type="entry name" value="USP_STK_Ubox_N"/>
    <property type="match status" value="1"/>
</dbReference>
<dbReference type="InterPro" id="IPR014729">
    <property type="entry name" value="Rossmann-like_a/b/a_fold"/>
</dbReference>
<dbReference type="InterPro" id="IPR051348">
    <property type="entry name" value="U-box_ubiquitin_ligases"/>
</dbReference>
<feature type="coiled-coil region" evidence="4">
    <location>
        <begin position="304"/>
        <end position="341"/>
    </location>
</feature>
<protein>
    <recommendedName>
        <fullName evidence="2">RING-type E3 ubiquitin transferase</fullName>
        <ecNumber evidence="2">2.3.2.27</ecNumber>
    </recommendedName>
</protein>
<dbReference type="InterPro" id="IPR011009">
    <property type="entry name" value="Kinase-like_dom_sf"/>
</dbReference>
<accession>A0A9Q0G0A5</accession>
<dbReference type="GO" id="GO:0061630">
    <property type="term" value="F:ubiquitin protein ligase activity"/>
    <property type="evidence" value="ECO:0007669"/>
    <property type="project" value="UniProtKB-EC"/>
</dbReference>
<dbReference type="Gene3D" id="3.30.200.20">
    <property type="entry name" value="Phosphorylase Kinase, domain 1"/>
    <property type="match status" value="1"/>
</dbReference>
<organism evidence="7 8">
    <name type="scientific">Turnera subulata</name>
    <dbReference type="NCBI Taxonomy" id="218843"/>
    <lineage>
        <taxon>Eukaryota</taxon>
        <taxon>Viridiplantae</taxon>
        <taxon>Streptophyta</taxon>
        <taxon>Embryophyta</taxon>
        <taxon>Tracheophyta</taxon>
        <taxon>Spermatophyta</taxon>
        <taxon>Magnoliopsida</taxon>
        <taxon>eudicotyledons</taxon>
        <taxon>Gunneridae</taxon>
        <taxon>Pentapetalae</taxon>
        <taxon>rosids</taxon>
        <taxon>fabids</taxon>
        <taxon>Malpighiales</taxon>
        <taxon>Passifloraceae</taxon>
        <taxon>Turnera</taxon>
    </lineage>
</organism>
<comment type="caution">
    <text evidence="7">The sequence shown here is derived from an EMBL/GenBank/DDBJ whole genome shotgun (WGS) entry which is preliminary data.</text>
</comment>
<dbReference type="PANTHER" id="PTHR45647:SF146">
    <property type="entry name" value="U-BOX DOMAIN-CONTAINING PROTEIN 35-LIKE"/>
    <property type="match status" value="1"/>
</dbReference>
<dbReference type="SUPFAM" id="SSF56112">
    <property type="entry name" value="Protein kinase-like (PK-like)"/>
    <property type="match status" value="1"/>
</dbReference>
<evidence type="ECO:0000313" key="8">
    <source>
        <dbReference type="Proteomes" id="UP001141552"/>
    </source>
</evidence>
<evidence type="ECO:0000256" key="3">
    <source>
        <dbReference type="ARBA" id="ARBA00022786"/>
    </source>
</evidence>
<proteinExistence type="predicted"/>
<evidence type="ECO:0000256" key="2">
    <source>
        <dbReference type="ARBA" id="ARBA00012483"/>
    </source>
</evidence>
<reference evidence="7" key="2">
    <citation type="journal article" date="2023" name="Plants (Basel)">
        <title>Annotation of the Turnera subulata (Passifloraceae) Draft Genome Reveals the S-Locus Evolved after the Divergence of Turneroideae from Passifloroideae in a Stepwise Manner.</title>
        <authorList>
            <person name="Henning P.M."/>
            <person name="Roalson E.H."/>
            <person name="Mir W."/>
            <person name="McCubbin A.G."/>
            <person name="Shore J.S."/>
        </authorList>
    </citation>
    <scope>NUCLEOTIDE SEQUENCE</scope>
    <source>
        <strain evidence="7">F60SS</strain>
    </source>
</reference>
<gene>
    <name evidence="7" type="ORF">Tsubulata_040977</name>
</gene>
<keyword evidence="3" id="KW-0833">Ubl conjugation pathway</keyword>
<dbReference type="InterPro" id="IPR006016">
    <property type="entry name" value="UspA"/>
</dbReference>
<evidence type="ECO:0000313" key="7">
    <source>
        <dbReference type="EMBL" id="KAJ4839945.1"/>
    </source>
</evidence>
<evidence type="ECO:0000259" key="6">
    <source>
        <dbReference type="Pfam" id="PF00582"/>
    </source>
</evidence>
<dbReference type="Proteomes" id="UP001141552">
    <property type="component" value="Unassembled WGS sequence"/>
</dbReference>
<dbReference type="OrthoDB" id="786795at2759"/>
<reference evidence="7" key="1">
    <citation type="submission" date="2022-02" db="EMBL/GenBank/DDBJ databases">
        <authorList>
            <person name="Henning P.M."/>
            <person name="McCubbin A.G."/>
            <person name="Shore J.S."/>
        </authorList>
    </citation>
    <scope>NUCLEOTIDE SEQUENCE</scope>
    <source>
        <strain evidence="7">F60SS</strain>
        <tissue evidence="7">Leaves</tissue>
    </source>
</reference>
<dbReference type="Pfam" id="PF00582">
    <property type="entry name" value="Usp"/>
    <property type="match status" value="1"/>
</dbReference>
<feature type="domain" description="UspA" evidence="6">
    <location>
        <begin position="11"/>
        <end position="125"/>
    </location>
</feature>